<dbReference type="PANTHER" id="PTHR47033:SF1">
    <property type="entry name" value="CYSTATIN-M"/>
    <property type="match status" value="1"/>
</dbReference>
<feature type="compositionally biased region" description="Pro residues" evidence="7">
    <location>
        <begin position="25"/>
        <end position="35"/>
    </location>
</feature>
<keyword evidence="3" id="KW-0964">Secreted</keyword>
<protein>
    <recommendedName>
        <fullName evidence="8">Cystatin domain-containing protein</fullName>
    </recommendedName>
</protein>
<dbReference type="GO" id="GO:0004869">
    <property type="term" value="F:cysteine-type endopeptidase inhibitor activity"/>
    <property type="evidence" value="ECO:0007669"/>
    <property type="project" value="UniProtKB-KW"/>
</dbReference>
<evidence type="ECO:0000256" key="4">
    <source>
        <dbReference type="ARBA" id="ARBA00022690"/>
    </source>
</evidence>
<feature type="compositionally biased region" description="Low complexity" evidence="7">
    <location>
        <begin position="1"/>
        <end position="24"/>
    </location>
</feature>
<name>A0A8D2KW36_VARKO</name>
<keyword evidence="4" id="KW-0646">Protease inhibitor</keyword>
<dbReference type="Proteomes" id="UP000694545">
    <property type="component" value="Unplaced"/>
</dbReference>
<reference evidence="9" key="1">
    <citation type="submission" date="2025-08" db="UniProtKB">
        <authorList>
            <consortium name="Ensembl"/>
        </authorList>
    </citation>
    <scope>IDENTIFICATION</scope>
</reference>
<evidence type="ECO:0000313" key="10">
    <source>
        <dbReference type="Proteomes" id="UP000694545"/>
    </source>
</evidence>
<organism evidence="9 10">
    <name type="scientific">Varanus komodoensis</name>
    <name type="common">Komodo dragon</name>
    <dbReference type="NCBI Taxonomy" id="61221"/>
    <lineage>
        <taxon>Eukaryota</taxon>
        <taxon>Metazoa</taxon>
        <taxon>Chordata</taxon>
        <taxon>Craniata</taxon>
        <taxon>Vertebrata</taxon>
        <taxon>Euteleostomi</taxon>
        <taxon>Lepidosauria</taxon>
        <taxon>Squamata</taxon>
        <taxon>Bifurcata</taxon>
        <taxon>Unidentata</taxon>
        <taxon>Episquamata</taxon>
        <taxon>Toxicofera</taxon>
        <taxon>Anguimorpha</taxon>
        <taxon>Paleoanguimorpha</taxon>
        <taxon>Varanoidea</taxon>
        <taxon>Varanidae</taxon>
        <taxon>Varanus</taxon>
    </lineage>
</organism>
<dbReference type="PANTHER" id="PTHR47033">
    <property type="entry name" value="CYSTATIN-M"/>
    <property type="match status" value="1"/>
</dbReference>
<proteinExistence type="inferred from homology"/>
<feature type="region of interest" description="Disordered" evidence="7">
    <location>
        <begin position="1"/>
        <end position="41"/>
    </location>
</feature>
<dbReference type="GO" id="GO:0070062">
    <property type="term" value="C:extracellular exosome"/>
    <property type="evidence" value="ECO:0007669"/>
    <property type="project" value="TreeGrafter"/>
</dbReference>
<keyword evidence="5" id="KW-0789">Thiol protease inhibitor</keyword>
<dbReference type="InterPro" id="IPR046350">
    <property type="entry name" value="Cystatin_sf"/>
</dbReference>
<dbReference type="CDD" id="cd00042">
    <property type="entry name" value="CY"/>
    <property type="match status" value="1"/>
</dbReference>
<evidence type="ECO:0000313" key="9">
    <source>
        <dbReference type="Ensembl" id="ENSVKKP00000012455.1"/>
    </source>
</evidence>
<evidence type="ECO:0000256" key="2">
    <source>
        <dbReference type="ARBA" id="ARBA00009403"/>
    </source>
</evidence>
<dbReference type="Ensembl" id="ENSVKKT00000012755.1">
    <property type="protein sequence ID" value="ENSVKKP00000012455.1"/>
    <property type="gene ID" value="ENSVKKG00000008668.1"/>
</dbReference>
<dbReference type="InterPro" id="IPR000010">
    <property type="entry name" value="Cystatin_dom"/>
</dbReference>
<dbReference type="Pfam" id="PF00031">
    <property type="entry name" value="Cystatin"/>
    <property type="match status" value="1"/>
</dbReference>
<feature type="domain" description="Cystatin" evidence="8">
    <location>
        <begin position="28"/>
        <end position="114"/>
    </location>
</feature>
<reference evidence="9" key="2">
    <citation type="submission" date="2025-09" db="UniProtKB">
        <authorList>
            <consortium name="Ensembl"/>
        </authorList>
    </citation>
    <scope>IDENTIFICATION</scope>
</reference>
<evidence type="ECO:0000256" key="1">
    <source>
        <dbReference type="ARBA" id="ARBA00004613"/>
    </source>
</evidence>
<dbReference type="OMA" id="SMEMEST"/>
<sequence>RSSAARGPPAGGASLSAAGRGLPVPARPRPRPPLDSPVDDPGVQEAAAFAVLAYSKASPGPVYFKELRIVKAASQVVEGMKYFLTVEVVSTQCEKKSGVELTEAELQLCPIAPRAEQQVRWGLGG</sequence>
<evidence type="ECO:0000256" key="3">
    <source>
        <dbReference type="ARBA" id="ARBA00022525"/>
    </source>
</evidence>
<dbReference type="AlphaFoldDB" id="A0A8D2KW36"/>
<comment type="subcellular location">
    <subcellularLocation>
        <location evidence="1">Secreted</location>
    </subcellularLocation>
</comment>
<evidence type="ECO:0000259" key="8">
    <source>
        <dbReference type="SMART" id="SM00043"/>
    </source>
</evidence>
<evidence type="ECO:0000256" key="5">
    <source>
        <dbReference type="ARBA" id="ARBA00022704"/>
    </source>
</evidence>
<keyword evidence="6" id="KW-1015">Disulfide bond</keyword>
<accession>A0A8D2KW36</accession>
<evidence type="ECO:0000256" key="6">
    <source>
        <dbReference type="ARBA" id="ARBA00023157"/>
    </source>
</evidence>
<evidence type="ECO:0000256" key="7">
    <source>
        <dbReference type="SAM" id="MobiDB-lite"/>
    </source>
</evidence>
<comment type="similarity">
    <text evidence="2">Belongs to the cystatin family.</text>
</comment>
<dbReference type="SUPFAM" id="SSF54403">
    <property type="entry name" value="Cystatin/monellin"/>
    <property type="match status" value="1"/>
</dbReference>
<keyword evidence="10" id="KW-1185">Reference proteome</keyword>
<dbReference type="SMART" id="SM00043">
    <property type="entry name" value="CY"/>
    <property type="match status" value="1"/>
</dbReference>
<dbReference type="Gene3D" id="3.10.450.10">
    <property type="match status" value="1"/>
</dbReference>